<feature type="transmembrane region" description="Helical" evidence="9">
    <location>
        <begin position="325"/>
        <end position="349"/>
    </location>
</feature>
<evidence type="ECO:0000256" key="1">
    <source>
        <dbReference type="ARBA" id="ARBA00002265"/>
    </source>
</evidence>
<evidence type="ECO:0000256" key="5">
    <source>
        <dbReference type="ARBA" id="ARBA00022692"/>
    </source>
</evidence>
<dbReference type="RefSeq" id="WP_379910095.1">
    <property type="nucleotide sequence ID" value="NZ_JBHSWE010000001.1"/>
</dbReference>
<feature type="transmembrane region" description="Helical" evidence="9">
    <location>
        <begin position="272"/>
        <end position="290"/>
    </location>
</feature>
<evidence type="ECO:0000256" key="8">
    <source>
        <dbReference type="ARBA" id="ARBA00026081"/>
    </source>
</evidence>
<dbReference type="InterPro" id="IPR005495">
    <property type="entry name" value="LptG/LptF_permease"/>
</dbReference>
<evidence type="ECO:0000256" key="6">
    <source>
        <dbReference type="ARBA" id="ARBA00022989"/>
    </source>
</evidence>
<dbReference type="Proteomes" id="UP001596422">
    <property type="component" value="Unassembled WGS sequence"/>
</dbReference>
<keyword evidence="5 9" id="KW-0812">Transmembrane</keyword>
<gene>
    <name evidence="10" type="primary">lptG</name>
    <name evidence="10" type="ORF">ACFQDL_17095</name>
</gene>
<feature type="transmembrane region" description="Helical" evidence="9">
    <location>
        <begin position="60"/>
        <end position="80"/>
    </location>
</feature>
<dbReference type="PANTHER" id="PTHR33529">
    <property type="entry name" value="SLR0882 PROTEIN-RELATED"/>
    <property type="match status" value="1"/>
</dbReference>
<evidence type="ECO:0000313" key="11">
    <source>
        <dbReference type="Proteomes" id="UP001596422"/>
    </source>
</evidence>
<feature type="transmembrane region" description="Helical" evidence="9">
    <location>
        <begin position="302"/>
        <end position="319"/>
    </location>
</feature>
<evidence type="ECO:0000256" key="7">
    <source>
        <dbReference type="ARBA" id="ARBA00023136"/>
    </source>
</evidence>
<comment type="caution">
    <text evidence="10">The sequence shown here is derived from an EMBL/GenBank/DDBJ whole genome shotgun (WGS) entry which is preliminary data.</text>
</comment>
<dbReference type="EMBL" id="JBHSWE010000001">
    <property type="protein sequence ID" value="MFC6671595.1"/>
    <property type="molecule type" value="Genomic_DNA"/>
</dbReference>
<accession>A0ABW2A292</accession>
<comment type="subunit">
    <text evidence="8">Component of the lipopolysaccharide transport and assembly complex. The LptBFG transporter is composed of two ATP-binding proteins (LptB) and two transmembrane proteins (LptF and LptG).</text>
</comment>
<proteinExistence type="inferred from homology"/>
<feature type="transmembrane region" description="Helical" evidence="9">
    <location>
        <begin position="101"/>
        <end position="121"/>
    </location>
</feature>
<dbReference type="Pfam" id="PF03739">
    <property type="entry name" value="LptF_LptG"/>
    <property type="match status" value="1"/>
</dbReference>
<evidence type="ECO:0000256" key="4">
    <source>
        <dbReference type="ARBA" id="ARBA00022475"/>
    </source>
</evidence>
<dbReference type="PANTHER" id="PTHR33529:SF2">
    <property type="entry name" value="LIPOPOLYSACCHARIDE EXPORT SYSTEM PERMEASE PROTEIN LPTG"/>
    <property type="match status" value="1"/>
</dbReference>
<keyword evidence="6 9" id="KW-1133">Transmembrane helix</keyword>
<protein>
    <submittedName>
        <fullName evidence="10">LPS export ABC transporter permease LptG</fullName>
    </submittedName>
</protein>
<name>A0ABW2A292_9GAMM</name>
<dbReference type="InterPro" id="IPR030923">
    <property type="entry name" value="LptG"/>
</dbReference>
<feature type="transmembrane region" description="Helical" evidence="9">
    <location>
        <begin position="12"/>
        <end position="33"/>
    </location>
</feature>
<keyword evidence="4" id="KW-1003">Cell membrane</keyword>
<comment type="function">
    <text evidence="1">Part of the ABC transporter complex LptBFG involved in the translocation of lipopolysaccharide (LPS) from the inner membrane to the outer membrane.</text>
</comment>
<evidence type="ECO:0000256" key="9">
    <source>
        <dbReference type="SAM" id="Phobius"/>
    </source>
</evidence>
<reference evidence="11" key="1">
    <citation type="journal article" date="2019" name="Int. J. Syst. Evol. Microbiol.">
        <title>The Global Catalogue of Microorganisms (GCM) 10K type strain sequencing project: providing services to taxonomists for standard genome sequencing and annotation.</title>
        <authorList>
            <consortium name="The Broad Institute Genomics Platform"/>
            <consortium name="The Broad Institute Genome Sequencing Center for Infectious Disease"/>
            <person name="Wu L."/>
            <person name="Ma J."/>
        </authorList>
    </citation>
    <scope>NUCLEOTIDE SEQUENCE [LARGE SCALE GENOMIC DNA]</scope>
    <source>
        <strain evidence="11">NBRC 111756</strain>
    </source>
</reference>
<evidence type="ECO:0000313" key="10">
    <source>
        <dbReference type="EMBL" id="MFC6671595.1"/>
    </source>
</evidence>
<evidence type="ECO:0000256" key="3">
    <source>
        <dbReference type="ARBA" id="ARBA00007725"/>
    </source>
</evidence>
<keyword evidence="11" id="KW-1185">Reference proteome</keyword>
<comment type="subcellular location">
    <subcellularLocation>
        <location evidence="2">Cell membrane</location>
        <topology evidence="2">Multi-pass membrane protein</topology>
    </subcellularLocation>
</comment>
<comment type="similarity">
    <text evidence="3">Belongs to the LptF/LptG family.</text>
</comment>
<organism evidence="10 11">
    <name type="scientific">Marinobacterium aestuariivivens</name>
    <dbReference type="NCBI Taxonomy" id="1698799"/>
    <lineage>
        <taxon>Bacteria</taxon>
        <taxon>Pseudomonadati</taxon>
        <taxon>Pseudomonadota</taxon>
        <taxon>Gammaproteobacteria</taxon>
        <taxon>Oceanospirillales</taxon>
        <taxon>Oceanospirillaceae</taxon>
        <taxon>Marinobacterium</taxon>
    </lineage>
</organism>
<sequence length="353" mass="38629">MTRLDLYIARHVLGAILVVMLIVVGLDLLFSLVDELDSLNDRYDMLEALIYLGMTAPRRIYEFLPLSCLVGCLIGLGMLASHSELTVMRAAGVSTGRIVAAVMKPVLVLVVGALLLGEYVVPHTEQIAQSRRALVQSGGEALKSRHGVWHREGDAFIHINAVQPDGIIFGVTRYRIDGDRDLTSASYARRGEYRNGAWQLEEVRETLFHGDRTEVVTRDGEVWQSGLTPTLLSVIVVEPVDLSITGLRAFSAYLAEQGLSSVDYELAFWNKLLQPLGILALVLIGISFIFGPLRSVTVGQRLIVGIMVGLVFKFAQDMLGPASSVYGFTPLLAVLLPILVCLAVGAWMLKRAK</sequence>
<dbReference type="NCBIfam" id="TIGR04408">
    <property type="entry name" value="LptG_lptG"/>
    <property type="match status" value="1"/>
</dbReference>
<keyword evidence="7 9" id="KW-0472">Membrane</keyword>
<evidence type="ECO:0000256" key="2">
    <source>
        <dbReference type="ARBA" id="ARBA00004651"/>
    </source>
</evidence>